<feature type="non-terminal residue" evidence="7">
    <location>
        <position position="1"/>
    </location>
</feature>
<keyword evidence="2" id="KW-0677">Repeat</keyword>
<keyword evidence="3 5" id="KW-0863">Zinc-finger</keyword>
<dbReference type="GO" id="GO:0008270">
    <property type="term" value="F:zinc ion binding"/>
    <property type="evidence" value="ECO:0007669"/>
    <property type="project" value="UniProtKB-KW"/>
</dbReference>
<evidence type="ECO:0000313" key="8">
    <source>
        <dbReference type="Proteomes" id="UP000193648"/>
    </source>
</evidence>
<dbReference type="FunFam" id="3.30.160.60:FF:000072">
    <property type="entry name" value="zinc finger protein 143 isoform X1"/>
    <property type="match status" value="1"/>
</dbReference>
<evidence type="ECO:0000256" key="3">
    <source>
        <dbReference type="ARBA" id="ARBA00022771"/>
    </source>
</evidence>
<dbReference type="InterPro" id="IPR013087">
    <property type="entry name" value="Znf_C2H2_type"/>
</dbReference>
<feature type="domain" description="C2H2-type" evidence="6">
    <location>
        <begin position="3"/>
        <end position="32"/>
    </location>
</feature>
<dbReference type="GO" id="GO:0005667">
    <property type="term" value="C:transcription regulator complex"/>
    <property type="evidence" value="ECO:0007669"/>
    <property type="project" value="TreeGrafter"/>
</dbReference>
<accession>A0A1Y2GVU1</accession>
<dbReference type="Proteomes" id="UP000193648">
    <property type="component" value="Unassembled WGS sequence"/>
</dbReference>
<dbReference type="GO" id="GO:0031519">
    <property type="term" value="C:PcG protein complex"/>
    <property type="evidence" value="ECO:0007669"/>
    <property type="project" value="TreeGrafter"/>
</dbReference>
<dbReference type="EMBL" id="MCFF01000013">
    <property type="protein sequence ID" value="ORZ20179.1"/>
    <property type="molecule type" value="Genomic_DNA"/>
</dbReference>
<dbReference type="GO" id="GO:0000978">
    <property type="term" value="F:RNA polymerase II cis-regulatory region sequence-specific DNA binding"/>
    <property type="evidence" value="ECO:0007669"/>
    <property type="project" value="TreeGrafter"/>
</dbReference>
<dbReference type="PANTHER" id="PTHR14003:SF19">
    <property type="entry name" value="YY2 TRANSCRIPTION FACTOR"/>
    <property type="match status" value="1"/>
</dbReference>
<evidence type="ECO:0000256" key="2">
    <source>
        <dbReference type="ARBA" id="ARBA00022737"/>
    </source>
</evidence>
<keyword evidence="1" id="KW-0479">Metal-binding</keyword>
<dbReference type="InParanoid" id="A0A1Y2GVU1"/>
<dbReference type="GeneID" id="33562175"/>
<proteinExistence type="predicted"/>
<dbReference type="STRING" id="64571.A0A1Y2GVU1"/>
<dbReference type="OrthoDB" id="8117402at2759"/>
<protein>
    <recommendedName>
        <fullName evidence="6">C2H2-type domain-containing protein</fullName>
    </recommendedName>
</protein>
<evidence type="ECO:0000256" key="1">
    <source>
        <dbReference type="ARBA" id="ARBA00022723"/>
    </source>
</evidence>
<feature type="domain" description="C2H2-type" evidence="6">
    <location>
        <begin position="35"/>
        <end position="65"/>
    </location>
</feature>
<comment type="caution">
    <text evidence="7">The sequence shown here is derived from an EMBL/GenBank/DDBJ whole genome shotgun (WGS) entry which is preliminary data.</text>
</comment>
<dbReference type="PROSITE" id="PS00028">
    <property type="entry name" value="ZINC_FINGER_C2H2_1"/>
    <property type="match status" value="2"/>
</dbReference>
<feature type="domain" description="C2H2-type" evidence="6">
    <location>
        <begin position="66"/>
        <end position="84"/>
    </location>
</feature>
<dbReference type="RefSeq" id="XP_021882719.1">
    <property type="nucleotide sequence ID" value="XM_022020331.1"/>
</dbReference>
<dbReference type="AlphaFoldDB" id="A0A1Y2GVU1"/>
<sequence length="84" mass="9948">KRFPCSFAGCDRRFARLFNLHTHEKTHDPTQARPFICSEADCRKAFSRKHDLQRHEASVHKGERNFACTTCYKPFSRQDGLRRH</sequence>
<dbReference type="GO" id="GO:0000981">
    <property type="term" value="F:DNA-binding transcription factor activity, RNA polymerase II-specific"/>
    <property type="evidence" value="ECO:0007669"/>
    <property type="project" value="UniProtKB-ARBA"/>
</dbReference>
<evidence type="ECO:0000256" key="4">
    <source>
        <dbReference type="ARBA" id="ARBA00022833"/>
    </source>
</evidence>
<dbReference type="GO" id="GO:0000785">
    <property type="term" value="C:chromatin"/>
    <property type="evidence" value="ECO:0007669"/>
    <property type="project" value="TreeGrafter"/>
</dbReference>
<evidence type="ECO:0000313" key="7">
    <source>
        <dbReference type="EMBL" id="ORZ20179.1"/>
    </source>
</evidence>
<evidence type="ECO:0000256" key="5">
    <source>
        <dbReference type="PROSITE-ProRule" id="PRU00042"/>
    </source>
</evidence>
<gene>
    <name evidence="7" type="ORF">BCR41DRAFT_289539</name>
</gene>
<organism evidence="7 8">
    <name type="scientific">Lobosporangium transversale</name>
    <dbReference type="NCBI Taxonomy" id="64571"/>
    <lineage>
        <taxon>Eukaryota</taxon>
        <taxon>Fungi</taxon>
        <taxon>Fungi incertae sedis</taxon>
        <taxon>Mucoromycota</taxon>
        <taxon>Mortierellomycotina</taxon>
        <taxon>Mortierellomycetes</taxon>
        <taxon>Mortierellales</taxon>
        <taxon>Mortierellaceae</taxon>
        <taxon>Lobosporangium</taxon>
    </lineage>
</organism>
<dbReference type="InterPro" id="IPR036236">
    <property type="entry name" value="Znf_C2H2_sf"/>
</dbReference>
<name>A0A1Y2GVU1_9FUNG</name>
<keyword evidence="4" id="KW-0862">Zinc</keyword>
<dbReference type="Pfam" id="PF00096">
    <property type="entry name" value="zf-C2H2"/>
    <property type="match status" value="3"/>
</dbReference>
<feature type="non-terminal residue" evidence="7">
    <location>
        <position position="84"/>
    </location>
</feature>
<keyword evidence="8" id="KW-1185">Reference proteome</keyword>
<dbReference type="PANTHER" id="PTHR14003">
    <property type="entry name" value="TRANSCRIPTIONAL REPRESSOR PROTEIN YY"/>
    <property type="match status" value="1"/>
</dbReference>
<dbReference type="PROSITE" id="PS50157">
    <property type="entry name" value="ZINC_FINGER_C2H2_2"/>
    <property type="match status" value="3"/>
</dbReference>
<dbReference type="SMART" id="SM00355">
    <property type="entry name" value="ZnF_C2H2"/>
    <property type="match status" value="2"/>
</dbReference>
<dbReference type="SUPFAM" id="SSF57667">
    <property type="entry name" value="beta-beta-alpha zinc fingers"/>
    <property type="match status" value="2"/>
</dbReference>
<reference evidence="7 8" key="1">
    <citation type="submission" date="2016-07" db="EMBL/GenBank/DDBJ databases">
        <title>Pervasive Adenine N6-methylation of Active Genes in Fungi.</title>
        <authorList>
            <consortium name="DOE Joint Genome Institute"/>
            <person name="Mondo S.J."/>
            <person name="Dannebaum R.O."/>
            <person name="Kuo R.C."/>
            <person name="Labutti K."/>
            <person name="Haridas S."/>
            <person name="Kuo A."/>
            <person name="Salamov A."/>
            <person name="Ahrendt S.R."/>
            <person name="Lipzen A."/>
            <person name="Sullivan W."/>
            <person name="Andreopoulos W.B."/>
            <person name="Clum A."/>
            <person name="Lindquist E."/>
            <person name="Daum C."/>
            <person name="Ramamoorthy G.K."/>
            <person name="Gryganskyi A."/>
            <person name="Culley D."/>
            <person name="Magnuson J.K."/>
            <person name="James T.Y."/>
            <person name="O'Malley M.A."/>
            <person name="Stajich J.E."/>
            <person name="Spatafora J.W."/>
            <person name="Visel A."/>
            <person name="Grigoriev I.V."/>
        </authorList>
    </citation>
    <scope>NUCLEOTIDE SEQUENCE [LARGE SCALE GENOMIC DNA]</scope>
    <source>
        <strain evidence="7 8">NRRL 3116</strain>
    </source>
</reference>
<evidence type="ECO:0000259" key="6">
    <source>
        <dbReference type="PROSITE" id="PS50157"/>
    </source>
</evidence>
<dbReference type="Gene3D" id="3.30.160.60">
    <property type="entry name" value="Classic Zinc Finger"/>
    <property type="match status" value="3"/>
</dbReference>